<dbReference type="AlphaFoldDB" id="A0A1L7XHL7"/>
<feature type="domain" description="CCHC-type" evidence="2">
    <location>
        <begin position="237"/>
        <end position="253"/>
    </location>
</feature>
<dbReference type="EMBL" id="FJOG01000027">
    <property type="protein sequence ID" value="CZR64539.1"/>
    <property type="molecule type" value="Genomic_DNA"/>
</dbReference>
<organism evidence="3 4">
    <name type="scientific">Phialocephala subalpina</name>
    <dbReference type="NCBI Taxonomy" id="576137"/>
    <lineage>
        <taxon>Eukaryota</taxon>
        <taxon>Fungi</taxon>
        <taxon>Dikarya</taxon>
        <taxon>Ascomycota</taxon>
        <taxon>Pezizomycotina</taxon>
        <taxon>Leotiomycetes</taxon>
        <taxon>Helotiales</taxon>
        <taxon>Mollisiaceae</taxon>
        <taxon>Phialocephala</taxon>
        <taxon>Phialocephala fortinii species complex</taxon>
    </lineage>
</organism>
<dbReference type="Proteomes" id="UP000184330">
    <property type="component" value="Unassembled WGS sequence"/>
</dbReference>
<dbReference type="GO" id="GO:0008270">
    <property type="term" value="F:zinc ion binding"/>
    <property type="evidence" value="ECO:0007669"/>
    <property type="project" value="InterPro"/>
</dbReference>
<dbReference type="GO" id="GO:0003676">
    <property type="term" value="F:nucleic acid binding"/>
    <property type="evidence" value="ECO:0007669"/>
    <property type="project" value="InterPro"/>
</dbReference>
<dbReference type="STRING" id="576137.A0A1L7XHL7"/>
<feature type="compositionally biased region" description="Polar residues" evidence="1">
    <location>
        <begin position="1"/>
        <end position="11"/>
    </location>
</feature>
<dbReference type="InterPro" id="IPR001878">
    <property type="entry name" value="Znf_CCHC"/>
</dbReference>
<accession>A0A1L7XHL7</accession>
<evidence type="ECO:0000259" key="2">
    <source>
        <dbReference type="SMART" id="SM00343"/>
    </source>
</evidence>
<keyword evidence="4" id="KW-1185">Reference proteome</keyword>
<reference evidence="3 4" key="1">
    <citation type="submission" date="2016-03" db="EMBL/GenBank/DDBJ databases">
        <authorList>
            <person name="Ploux O."/>
        </authorList>
    </citation>
    <scope>NUCLEOTIDE SEQUENCE [LARGE SCALE GENOMIC DNA]</scope>
    <source>
        <strain evidence="3 4">UAMH 11012</strain>
    </source>
</reference>
<evidence type="ECO:0000313" key="4">
    <source>
        <dbReference type="Proteomes" id="UP000184330"/>
    </source>
</evidence>
<feature type="domain" description="CCHC-type" evidence="2">
    <location>
        <begin position="154"/>
        <end position="170"/>
    </location>
</feature>
<proteinExistence type="predicted"/>
<evidence type="ECO:0000256" key="1">
    <source>
        <dbReference type="SAM" id="MobiDB-lite"/>
    </source>
</evidence>
<dbReference type="OrthoDB" id="5192057at2759"/>
<feature type="region of interest" description="Disordered" evidence="1">
    <location>
        <begin position="1"/>
        <end position="43"/>
    </location>
</feature>
<name>A0A1L7XHL7_9HELO</name>
<dbReference type="SMART" id="SM00343">
    <property type="entry name" value="ZnF_C2HC"/>
    <property type="match status" value="2"/>
</dbReference>
<gene>
    <name evidence="3" type="ORF">PAC_14437</name>
</gene>
<evidence type="ECO:0000313" key="3">
    <source>
        <dbReference type="EMBL" id="CZR64539.1"/>
    </source>
</evidence>
<protein>
    <recommendedName>
        <fullName evidence="2">CCHC-type domain-containing protein</fullName>
    </recommendedName>
</protein>
<sequence>MDGAASTSNPESRIADDGSPSFISNNAQTQSTTAPTPQPLGQQNLNRHSQRIEEANDTEAMASTNHTKGTRNLVESINATLSSTAQSIDLSTSGPMDANRLELDMNSTGDAHTFCNSSYSPRDFAVTPKVTPTAGGLLDDHMDMAGTYNDSAMNCRNCGDLSHQTSACTRNCGNCGKIDHRHHCDAMGKGCCPSIQLVCGCNLFPGHKKEDCQEKCTYFLCNTIDKTPHTIWQCTVQCFKCGSFEHLGNVCPTTHSCLCGKQHYGYIHGGRNGAGCMVPGCGLFLCTTHCDICGMVKSRHPQGICTSTITYPWIAPIPCGKDGYTTTPRRWRKLLYGEQKHEYAFGDPGGCWLCVHEKTSQIKHMAIDADDSNWKKRLDTLVNMCGGGEWVAFIRWQEGHKEEAEKIINGLLLNCILHTFTTYPFDAPNGCPQCHTEKMDEIKQLATDQRSGSNAWIVYTKHLVAVIESNSSS</sequence>